<evidence type="ECO:0000256" key="6">
    <source>
        <dbReference type="PIRSR" id="PIRSR000349-1"/>
    </source>
</evidence>
<dbReference type="Gene3D" id="3.55.40.20">
    <property type="entry name" value="Iron/manganese superoxide dismutase, C-terminal domain"/>
    <property type="match status" value="1"/>
</dbReference>
<comment type="similarity">
    <text evidence="1 7">Belongs to the iron/manganese superoxide dismutase family.</text>
</comment>
<dbReference type="InterPro" id="IPR019832">
    <property type="entry name" value="Mn/Fe_SOD_C"/>
</dbReference>
<keyword evidence="3 7" id="KW-0560">Oxidoreductase</keyword>
<dbReference type="InterPro" id="IPR001189">
    <property type="entry name" value="Mn/Fe_SOD"/>
</dbReference>
<dbReference type="Pfam" id="PF00081">
    <property type="entry name" value="Sod_Fe_N"/>
    <property type="match status" value="1"/>
</dbReference>
<evidence type="ECO:0000256" key="7">
    <source>
        <dbReference type="RuleBase" id="RU000414"/>
    </source>
</evidence>
<dbReference type="FunFam" id="1.10.287.990:FF:000002">
    <property type="entry name" value="Superoxide dismutase"/>
    <property type="match status" value="1"/>
</dbReference>
<dbReference type="PIRSF" id="PIRSF000349">
    <property type="entry name" value="SODismutase"/>
    <property type="match status" value="1"/>
</dbReference>
<comment type="catalytic activity">
    <reaction evidence="5 7">
        <text>2 superoxide + 2 H(+) = H2O2 + O2</text>
        <dbReference type="Rhea" id="RHEA:20696"/>
        <dbReference type="ChEBI" id="CHEBI:15378"/>
        <dbReference type="ChEBI" id="CHEBI:15379"/>
        <dbReference type="ChEBI" id="CHEBI:16240"/>
        <dbReference type="ChEBI" id="CHEBI:18421"/>
        <dbReference type="EC" id="1.15.1.1"/>
    </reaction>
</comment>
<evidence type="ECO:0000256" key="4">
    <source>
        <dbReference type="ARBA" id="ARBA00023004"/>
    </source>
</evidence>
<dbReference type="AlphaFoldDB" id="A0A2X0WVT3"/>
<dbReference type="Proteomes" id="UP000250086">
    <property type="component" value="Unassembled WGS sequence"/>
</dbReference>
<accession>A0A2X0WVT3</accession>
<dbReference type="InterPro" id="IPR036314">
    <property type="entry name" value="SOD_C_sf"/>
</dbReference>
<keyword evidence="11" id="KW-1185">Reference proteome</keyword>
<keyword evidence="4" id="KW-0408">Iron</keyword>
<feature type="binding site" evidence="6">
    <location>
        <position position="159"/>
    </location>
    <ligand>
        <name>Mn(2+)</name>
        <dbReference type="ChEBI" id="CHEBI:29035"/>
    </ligand>
</feature>
<dbReference type="InterPro" id="IPR036324">
    <property type="entry name" value="Mn/Fe_SOD_N_sf"/>
</dbReference>
<evidence type="ECO:0000256" key="1">
    <source>
        <dbReference type="ARBA" id="ARBA00008714"/>
    </source>
</evidence>
<dbReference type="SUPFAM" id="SSF46609">
    <property type="entry name" value="Fe,Mn superoxide dismutase (SOD), N-terminal domain"/>
    <property type="match status" value="1"/>
</dbReference>
<dbReference type="PROSITE" id="PS00088">
    <property type="entry name" value="SOD_MN"/>
    <property type="match status" value="1"/>
</dbReference>
<evidence type="ECO:0000256" key="2">
    <source>
        <dbReference type="ARBA" id="ARBA00022723"/>
    </source>
</evidence>
<reference evidence="10 11" key="1">
    <citation type="submission" date="2018-06" db="EMBL/GenBank/DDBJ databases">
        <authorList>
            <consortium name="Pathogen Informatics"/>
            <person name="Doyle S."/>
        </authorList>
    </citation>
    <scope>NUCLEOTIDE SEQUENCE [LARGE SCALE GENOMIC DNA]</scope>
    <source>
        <strain evidence="10 11">NCTC13093</strain>
    </source>
</reference>
<protein>
    <recommendedName>
        <fullName evidence="7">Superoxide dismutase</fullName>
        <ecNumber evidence="7">1.15.1.1</ecNumber>
    </recommendedName>
</protein>
<feature type="domain" description="Manganese/iron superoxide dismutase C-terminal" evidence="9">
    <location>
        <begin position="90"/>
        <end position="187"/>
    </location>
</feature>
<evidence type="ECO:0000259" key="9">
    <source>
        <dbReference type="Pfam" id="PF02777"/>
    </source>
</evidence>
<evidence type="ECO:0000256" key="5">
    <source>
        <dbReference type="ARBA" id="ARBA00049204"/>
    </source>
</evidence>
<dbReference type="GO" id="GO:0046872">
    <property type="term" value="F:metal ion binding"/>
    <property type="evidence" value="ECO:0007669"/>
    <property type="project" value="UniProtKB-KW"/>
</dbReference>
<dbReference type="PRINTS" id="PR01703">
    <property type="entry name" value="MNSODISMTASE"/>
</dbReference>
<feature type="domain" description="Manganese/iron superoxide dismutase N-terminal" evidence="8">
    <location>
        <begin position="3"/>
        <end position="80"/>
    </location>
</feature>
<dbReference type="RefSeq" id="WP_113744647.1">
    <property type="nucleotide sequence ID" value="NZ_UAPV01000001.1"/>
</dbReference>
<dbReference type="EMBL" id="UAPV01000001">
    <property type="protein sequence ID" value="SPT70592.1"/>
    <property type="molecule type" value="Genomic_DNA"/>
</dbReference>
<name>A0A2X0WVT3_9GAMM</name>
<dbReference type="EC" id="1.15.1.1" evidence="7"/>
<evidence type="ECO:0000256" key="3">
    <source>
        <dbReference type="ARBA" id="ARBA00023002"/>
    </source>
</evidence>
<dbReference type="PANTHER" id="PTHR42769:SF3">
    <property type="entry name" value="SUPEROXIDE DISMUTASE [FE] 2, CHLOROPLASTIC"/>
    <property type="match status" value="1"/>
</dbReference>
<dbReference type="Pfam" id="PF02777">
    <property type="entry name" value="Sod_Fe_C"/>
    <property type="match status" value="1"/>
</dbReference>
<evidence type="ECO:0000259" key="8">
    <source>
        <dbReference type="Pfam" id="PF00081"/>
    </source>
</evidence>
<feature type="binding site" evidence="6">
    <location>
        <position position="26"/>
    </location>
    <ligand>
        <name>Mn(2+)</name>
        <dbReference type="ChEBI" id="CHEBI:29035"/>
    </ligand>
</feature>
<dbReference type="InterPro" id="IPR019833">
    <property type="entry name" value="Mn/Fe_SOD_BS"/>
</dbReference>
<sequence>MSFAITPLKFEKTAVPFLSENTFNFHHGKHFQTYIDTANKLVAGTDYEGKTLEEIITTASGPLFNNAAQAWNHAFYFNCIGTAKKEVPAKLLELINANFDSFESFAEKFIASATTNFGSGWTWLVQTGPNFLKIVNTSNAGNPMVDGFTPLLTVDVWEHAYYLDYQNRRADYLKDFVEYIDWEFVASNLK</sequence>
<evidence type="ECO:0000313" key="11">
    <source>
        <dbReference type="Proteomes" id="UP000250086"/>
    </source>
</evidence>
<dbReference type="PANTHER" id="PTHR42769">
    <property type="entry name" value="SUPEROXIDE DISMUTASE"/>
    <property type="match status" value="1"/>
</dbReference>
<dbReference type="GO" id="GO:0004784">
    <property type="term" value="F:superoxide dismutase activity"/>
    <property type="evidence" value="ECO:0007669"/>
    <property type="project" value="UniProtKB-EC"/>
</dbReference>
<feature type="binding site" evidence="6">
    <location>
        <position position="155"/>
    </location>
    <ligand>
        <name>Mn(2+)</name>
        <dbReference type="ChEBI" id="CHEBI:29035"/>
    </ligand>
</feature>
<dbReference type="SUPFAM" id="SSF54719">
    <property type="entry name" value="Fe,Mn superoxide dismutase (SOD), C-terminal domain"/>
    <property type="match status" value="1"/>
</dbReference>
<proteinExistence type="inferred from homology"/>
<evidence type="ECO:0000313" key="10">
    <source>
        <dbReference type="EMBL" id="SPT70592.1"/>
    </source>
</evidence>
<dbReference type="Gene3D" id="1.10.287.990">
    <property type="entry name" value="Fe,Mn superoxide dismutase (SOD) domain"/>
    <property type="match status" value="1"/>
</dbReference>
<organism evidence="10 11">
    <name type="scientific">Anaerobiospirillum thomasii</name>
    <dbReference type="NCBI Taxonomy" id="179995"/>
    <lineage>
        <taxon>Bacteria</taxon>
        <taxon>Pseudomonadati</taxon>
        <taxon>Pseudomonadota</taxon>
        <taxon>Gammaproteobacteria</taxon>
        <taxon>Aeromonadales</taxon>
        <taxon>Succinivibrionaceae</taxon>
        <taxon>Anaerobiospirillum</taxon>
    </lineage>
</organism>
<gene>
    <name evidence="10" type="primary">sodB</name>
    <name evidence="10" type="ORF">NCTC13093_02009</name>
</gene>
<feature type="binding site" evidence="6">
    <location>
        <position position="73"/>
    </location>
    <ligand>
        <name>Mn(2+)</name>
        <dbReference type="ChEBI" id="CHEBI:29035"/>
    </ligand>
</feature>
<dbReference type="InterPro" id="IPR019831">
    <property type="entry name" value="Mn/Fe_SOD_N"/>
</dbReference>
<keyword evidence="2 6" id="KW-0479">Metal-binding</keyword>
<comment type="function">
    <text evidence="7">Destroys radicals which are normally produced within the cells and which are toxic to biological systems.</text>
</comment>